<dbReference type="RefSeq" id="WP_057813458.1">
    <property type="nucleotide sequence ID" value="NZ_CP031598.1"/>
</dbReference>
<dbReference type="Proteomes" id="UP000051401">
    <property type="component" value="Unassembled WGS sequence"/>
</dbReference>
<dbReference type="EMBL" id="LAXI01000002">
    <property type="protein sequence ID" value="KRS18819.1"/>
    <property type="molecule type" value="Genomic_DNA"/>
</dbReference>
<keyword evidence="3" id="KW-1185">Reference proteome</keyword>
<protein>
    <submittedName>
        <fullName evidence="1">Uncharacterized protein</fullName>
    </submittedName>
</protein>
<dbReference type="STRING" id="540747.SAMN04488031_103479"/>
<gene>
    <name evidence="2" type="ORF">RIdsm_02067</name>
    <name evidence="1" type="ORF">XM52_03790</name>
</gene>
<reference evidence="2 4" key="2">
    <citation type="submission" date="2018-08" db="EMBL/GenBank/DDBJ databases">
        <title>Genetic Globetrotter - A new plasmid hitch-hiking vast phylogenetic and geographic distances.</title>
        <authorList>
            <person name="Vollmers J."/>
            <person name="Petersen J."/>
        </authorList>
    </citation>
    <scope>NUCLEOTIDE SEQUENCE [LARGE SCALE GENOMIC DNA]</scope>
    <source>
        <strain evidence="2 4">DSM 26383</strain>
    </source>
</reference>
<sequence length="127" mass="14102">MIEYRFYIHDFDGDAKEVAEFLGFPDARHANRGERNSEKVIPRRNSVIFSVDDPTGQDASRLTAFAKGVTNRREKLRGLGGGTTYKLALILTGYGAEYDVHVTIPTEITKIACELGCEIDVFVSSVD</sequence>
<evidence type="ECO:0000313" key="3">
    <source>
        <dbReference type="Proteomes" id="UP000051401"/>
    </source>
</evidence>
<evidence type="ECO:0000313" key="1">
    <source>
        <dbReference type="EMBL" id="KRS18819.1"/>
    </source>
</evidence>
<evidence type="ECO:0000313" key="2">
    <source>
        <dbReference type="EMBL" id="QEW26269.1"/>
    </source>
</evidence>
<name>A0A0T5PCH9_9RHOB</name>
<evidence type="ECO:0000313" key="4">
    <source>
        <dbReference type="Proteomes" id="UP000325785"/>
    </source>
</evidence>
<dbReference type="KEGG" id="rid:RIdsm_02067"/>
<proteinExistence type="predicted"/>
<reference evidence="1 3" key="1">
    <citation type="submission" date="2015-04" db="EMBL/GenBank/DDBJ databases">
        <title>The draft genome sequence of Roseovarius indicus B108T.</title>
        <authorList>
            <person name="Li G."/>
            <person name="Lai Q."/>
            <person name="Shao Z."/>
            <person name="Yan P."/>
        </authorList>
    </citation>
    <scope>NUCLEOTIDE SEQUENCE [LARGE SCALE GENOMIC DNA]</scope>
    <source>
        <strain evidence="1 3">B108</strain>
    </source>
</reference>
<dbReference type="AlphaFoldDB" id="A0A0T5PCH9"/>
<organism evidence="1 3">
    <name type="scientific">Roseovarius indicus</name>
    <dbReference type="NCBI Taxonomy" id="540747"/>
    <lineage>
        <taxon>Bacteria</taxon>
        <taxon>Pseudomonadati</taxon>
        <taxon>Pseudomonadota</taxon>
        <taxon>Alphaproteobacteria</taxon>
        <taxon>Rhodobacterales</taxon>
        <taxon>Roseobacteraceae</taxon>
        <taxon>Roseovarius</taxon>
    </lineage>
</organism>
<dbReference type="PATRIC" id="fig|540747.5.peg.2330"/>
<accession>A0A0T5PCH9</accession>
<dbReference type="EMBL" id="CP031598">
    <property type="protein sequence ID" value="QEW26269.1"/>
    <property type="molecule type" value="Genomic_DNA"/>
</dbReference>
<dbReference type="Proteomes" id="UP000325785">
    <property type="component" value="Chromosome"/>
</dbReference>